<evidence type="ECO:0000313" key="9">
    <source>
        <dbReference type="Proteomes" id="UP001565368"/>
    </source>
</evidence>
<evidence type="ECO:0000256" key="2">
    <source>
        <dbReference type="ARBA" id="ARBA00022692"/>
    </source>
</evidence>
<name>A0ABR3PVW8_9TREE</name>
<keyword evidence="8" id="KW-0560">Oxidoreductase</keyword>
<evidence type="ECO:0000256" key="5">
    <source>
        <dbReference type="SAM" id="MobiDB-lite"/>
    </source>
</evidence>
<evidence type="ECO:0000256" key="4">
    <source>
        <dbReference type="ARBA" id="ARBA00023136"/>
    </source>
</evidence>
<dbReference type="PANTHER" id="PTHR11863">
    <property type="entry name" value="STEROL DESATURASE"/>
    <property type="match status" value="1"/>
</dbReference>
<protein>
    <submittedName>
        <fullName evidence="8">C-4 sterol methyl oxidase</fullName>
        <ecNumber evidence="8">1.14.18.9</ecNumber>
    </submittedName>
</protein>
<keyword evidence="3 6" id="KW-1133">Transmembrane helix</keyword>
<evidence type="ECO:0000256" key="1">
    <source>
        <dbReference type="ARBA" id="ARBA00004370"/>
    </source>
</evidence>
<feature type="region of interest" description="Disordered" evidence="5">
    <location>
        <begin position="1"/>
        <end position="35"/>
    </location>
</feature>
<reference evidence="8 9" key="1">
    <citation type="submission" date="2023-08" db="EMBL/GenBank/DDBJ databases">
        <title>Annotated Genome Sequence of Vanrija albida AlHP1.</title>
        <authorList>
            <person name="Herzog R."/>
        </authorList>
    </citation>
    <scope>NUCLEOTIDE SEQUENCE [LARGE SCALE GENOMIC DNA]</scope>
    <source>
        <strain evidence="8 9">AlHP1</strain>
    </source>
</reference>
<dbReference type="InterPro" id="IPR050307">
    <property type="entry name" value="Sterol_Desaturase_Related"/>
</dbReference>
<evidence type="ECO:0000256" key="3">
    <source>
        <dbReference type="ARBA" id="ARBA00022989"/>
    </source>
</evidence>
<feature type="transmembrane region" description="Helical" evidence="6">
    <location>
        <begin position="177"/>
        <end position="198"/>
    </location>
</feature>
<dbReference type="GeneID" id="95989368"/>
<dbReference type="EC" id="1.14.18.9" evidence="8"/>
<sequence length="348" mass="40367">MATTTVTETTRATNGNGAGNGKGPEAAEAKPYKGKEHKWAITKEPLFNHRPGMSNIHTILAISAVVLFNKSEYGKQWWARLNENYTPFEINAWGSVLITFPIYFGFGLVFMAFDMIPALNRLVKPYRIQPTPIIPLKEYLYVIYINLRNWVFVNTPLYIAIAYFYPLKTDVASLPGWGVSFGTFLFAMLCEEVGFFYVHRFFHGKRWYAYVHKLHHQYTAPVALAAEYCTMVEHLLSNLFPLVISFIILKSHWSMFMLFFNMLQFDTLAAHSDYNIPFLADALVHDWHHYSYTENYGPFGLLDALHGHSIKYKEWLGEIQRRDNEDPDWRFKARRELAKRTPAVVPLE</sequence>
<comment type="caution">
    <text evidence="8">The sequence shown here is derived from an EMBL/GenBank/DDBJ whole genome shotgun (WGS) entry which is preliminary data.</text>
</comment>
<dbReference type="RefSeq" id="XP_069206563.1">
    <property type="nucleotide sequence ID" value="XM_069356722.1"/>
</dbReference>
<feature type="compositionally biased region" description="Low complexity" evidence="5">
    <location>
        <begin position="1"/>
        <end position="15"/>
    </location>
</feature>
<dbReference type="Pfam" id="PF04116">
    <property type="entry name" value="FA_hydroxylase"/>
    <property type="match status" value="1"/>
</dbReference>
<feature type="transmembrane region" description="Helical" evidence="6">
    <location>
        <begin position="139"/>
        <end position="165"/>
    </location>
</feature>
<evidence type="ECO:0000256" key="6">
    <source>
        <dbReference type="SAM" id="Phobius"/>
    </source>
</evidence>
<keyword evidence="2 6" id="KW-0812">Transmembrane</keyword>
<dbReference type="GO" id="GO:0000254">
    <property type="term" value="F:C-4 methylsterol oxidase activity"/>
    <property type="evidence" value="ECO:0007669"/>
    <property type="project" value="UniProtKB-EC"/>
</dbReference>
<comment type="subcellular location">
    <subcellularLocation>
        <location evidence="1">Membrane</location>
    </subcellularLocation>
</comment>
<feature type="transmembrane region" description="Helical" evidence="6">
    <location>
        <begin position="90"/>
        <end position="119"/>
    </location>
</feature>
<accession>A0ABR3PVW8</accession>
<dbReference type="EMBL" id="JBBXJM010000006">
    <property type="protein sequence ID" value="KAL1406619.1"/>
    <property type="molecule type" value="Genomic_DNA"/>
</dbReference>
<organism evidence="8 9">
    <name type="scientific">Vanrija albida</name>
    <dbReference type="NCBI Taxonomy" id="181172"/>
    <lineage>
        <taxon>Eukaryota</taxon>
        <taxon>Fungi</taxon>
        <taxon>Dikarya</taxon>
        <taxon>Basidiomycota</taxon>
        <taxon>Agaricomycotina</taxon>
        <taxon>Tremellomycetes</taxon>
        <taxon>Trichosporonales</taxon>
        <taxon>Trichosporonaceae</taxon>
        <taxon>Vanrija</taxon>
    </lineage>
</organism>
<keyword evidence="4 6" id="KW-0472">Membrane</keyword>
<feature type="compositionally biased region" description="Basic and acidic residues" evidence="5">
    <location>
        <begin position="25"/>
        <end position="35"/>
    </location>
</feature>
<evidence type="ECO:0000259" key="7">
    <source>
        <dbReference type="Pfam" id="PF04116"/>
    </source>
</evidence>
<evidence type="ECO:0000313" key="8">
    <source>
        <dbReference type="EMBL" id="KAL1406619.1"/>
    </source>
</evidence>
<feature type="transmembrane region" description="Helical" evidence="6">
    <location>
        <begin position="52"/>
        <end position="70"/>
    </location>
</feature>
<keyword evidence="9" id="KW-1185">Reference proteome</keyword>
<feature type="transmembrane region" description="Helical" evidence="6">
    <location>
        <begin position="242"/>
        <end position="263"/>
    </location>
</feature>
<feature type="domain" description="Fatty acid hydroxylase" evidence="7">
    <location>
        <begin position="184"/>
        <end position="307"/>
    </location>
</feature>
<dbReference type="InterPro" id="IPR006694">
    <property type="entry name" value="Fatty_acid_hydroxylase"/>
</dbReference>
<gene>
    <name evidence="8" type="primary">ERG25_2</name>
    <name evidence="8" type="ORF">Q8F55_008325</name>
</gene>
<dbReference type="Proteomes" id="UP001565368">
    <property type="component" value="Unassembled WGS sequence"/>
</dbReference>
<proteinExistence type="predicted"/>